<dbReference type="Pfam" id="PF00006">
    <property type="entry name" value="ATP-synt_ab"/>
    <property type="match status" value="1"/>
</dbReference>
<dbReference type="PANTHER" id="PTHR46425:SF1">
    <property type="entry name" value="TRANSCRIPTION TERMINATION FACTOR RHO"/>
    <property type="match status" value="1"/>
</dbReference>
<evidence type="ECO:0000256" key="7">
    <source>
        <dbReference type="ARBA" id="ARBA00023015"/>
    </source>
</evidence>
<dbReference type="SUPFAM" id="SSF68912">
    <property type="entry name" value="Rho N-terminal domain-like"/>
    <property type="match status" value="1"/>
</dbReference>
<dbReference type="CDD" id="cd04459">
    <property type="entry name" value="Rho_CSD"/>
    <property type="match status" value="1"/>
</dbReference>
<dbReference type="Proteomes" id="UP000005439">
    <property type="component" value="Chromosome"/>
</dbReference>
<dbReference type="EMBL" id="CP003179">
    <property type="protein sequence ID" value="AEW06327.1"/>
    <property type="molecule type" value="Genomic_DNA"/>
</dbReference>
<dbReference type="HOGENOM" id="CLU_016377_2_0_9"/>
<evidence type="ECO:0000256" key="11">
    <source>
        <dbReference type="PROSITE-ProRule" id="PRU01203"/>
    </source>
</evidence>
<dbReference type="HAMAP" id="MF_01884">
    <property type="entry name" value="Rho"/>
    <property type="match status" value="1"/>
</dbReference>
<dbReference type="PATRIC" id="fig|679936.5.peg.2959"/>
<keyword evidence="4 9" id="KW-0347">Helicase</keyword>
<organism evidence="14 15">
    <name type="scientific">Sulfobacillus acidophilus (strain ATCC 700253 / DSM 10332 / NAL)</name>
    <dbReference type="NCBI Taxonomy" id="679936"/>
    <lineage>
        <taxon>Bacteria</taxon>
        <taxon>Bacillati</taxon>
        <taxon>Bacillota</taxon>
        <taxon>Clostridia</taxon>
        <taxon>Eubacteriales</taxon>
        <taxon>Clostridiales Family XVII. Incertae Sedis</taxon>
        <taxon>Sulfobacillus</taxon>
    </lineage>
</organism>
<dbReference type="InterPro" id="IPR011112">
    <property type="entry name" value="Rho-like_N"/>
</dbReference>
<sequence length="697" mass="77092">MADEQKVGEATEPPRKRTRRTRKAATAETQEVPAADAAGTDGIIVENHPEEKPKRRGGRRKKTDDIAITTPPATTADETVVSEPVLPVSPVSSEEPEKPKRRRRRTKAEAPETPAGEEPQAVSAAQPETAKAEPEPLPEPPAVMVDVASPMPYPVTETAGLPAKTAEASAAQTSVAVLAKESETPLEPKESETAKELSQATPATVEATSEAPAEPEAPAQPEISGVPAPIDVTEARESRGAGPTNNGNWRRQPDRRPPQENGYRGNNPNPRRDIRSREPQLTMAQLEAMTLLDLYKLARQLNVENFRQYRKGELIWEILRARTQKDGFIFVQGLLDVVGDYGFLRPMDFQRSREDVYVSASQIRRFDLRPGDLVSGQARPPKDGERYFALLRVEAVNSLSPEKSAERPDFDALTPIFPDSRFRLETTREDLACRLVDIVAPIGRGQRGLIVAPPKAGKTVLLKKLANAIAQNSPETHLMVLLIDERPEEVTDMERSVRAEVASSTFDEPPEDHIRVAEMVLERAKRLVEMGKDVVIFLDSITRLARAYNLTIPPSGRTLSGGMDPAALHKPKRFFGAARKVENGGSLTILATALVDTGSRMDDVIYEEFKGTGNMELHLDRKLAERRTFPAVDIKRSGTRREELLLTPEELDVIWAVRKAIHNLQNPEATELLLQNLKRTKSNAEFFQRFLASQSNG</sequence>
<dbReference type="SUPFAM" id="SSF50249">
    <property type="entry name" value="Nucleic acid-binding proteins"/>
    <property type="match status" value="1"/>
</dbReference>
<dbReference type="PANTHER" id="PTHR46425">
    <property type="entry name" value="TRANSCRIPTION TERMINATION FACTOR RHO"/>
    <property type="match status" value="1"/>
</dbReference>
<dbReference type="STRING" id="679936.Sulac_2866"/>
<keyword evidence="2 9" id="KW-0547">Nucleotide-binding</keyword>
<keyword evidence="3 9" id="KW-0378">Hydrolase</keyword>
<feature type="binding site" evidence="9">
    <location>
        <begin position="455"/>
        <end position="460"/>
    </location>
    <ligand>
        <name>ATP</name>
        <dbReference type="ChEBI" id="CHEBI:30616"/>
    </ligand>
</feature>
<dbReference type="PROSITE" id="PS51856">
    <property type="entry name" value="RHO_RNA_BD"/>
    <property type="match status" value="1"/>
</dbReference>
<dbReference type="NCBIfam" id="TIGR00767">
    <property type="entry name" value="rho"/>
    <property type="match status" value="1"/>
</dbReference>
<evidence type="ECO:0000256" key="2">
    <source>
        <dbReference type="ARBA" id="ARBA00022741"/>
    </source>
</evidence>
<name>G8TZ57_SULAD</name>
<dbReference type="InterPro" id="IPR012340">
    <property type="entry name" value="NA-bd_OB-fold"/>
</dbReference>
<comment type="similarity">
    <text evidence="9 11">Belongs to the Rho family.</text>
</comment>
<feature type="domain" description="Rho RNA-BD" evidence="13">
    <location>
        <begin position="328"/>
        <end position="400"/>
    </location>
</feature>
<dbReference type="SMART" id="SM00382">
    <property type="entry name" value="AAA"/>
    <property type="match status" value="1"/>
</dbReference>
<proteinExistence type="inferred from homology"/>
<evidence type="ECO:0000256" key="10">
    <source>
        <dbReference type="NCBIfam" id="TIGR00767"/>
    </source>
</evidence>
<feature type="region of interest" description="Disordered" evidence="12">
    <location>
        <begin position="177"/>
        <end position="278"/>
    </location>
</feature>
<dbReference type="SUPFAM" id="SSF52540">
    <property type="entry name" value="P-loop containing nucleoside triphosphate hydrolases"/>
    <property type="match status" value="1"/>
</dbReference>
<dbReference type="Gene3D" id="3.40.50.300">
    <property type="entry name" value="P-loop containing nucleotide triphosphate hydrolases"/>
    <property type="match status" value="1"/>
</dbReference>
<dbReference type="GO" id="GO:0003723">
    <property type="term" value="F:RNA binding"/>
    <property type="evidence" value="ECO:0007669"/>
    <property type="project" value="UniProtKB-UniRule"/>
</dbReference>
<evidence type="ECO:0000256" key="5">
    <source>
        <dbReference type="ARBA" id="ARBA00022840"/>
    </source>
</evidence>
<evidence type="ECO:0000256" key="3">
    <source>
        <dbReference type="ARBA" id="ARBA00022801"/>
    </source>
</evidence>
<evidence type="ECO:0000256" key="12">
    <source>
        <dbReference type="SAM" id="MobiDB-lite"/>
    </source>
</evidence>
<evidence type="ECO:0000256" key="6">
    <source>
        <dbReference type="ARBA" id="ARBA00022884"/>
    </source>
</evidence>
<feature type="compositionally biased region" description="Basic and acidic residues" evidence="12">
    <location>
        <begin position="1"/>
        <end position="15"/>
    </location>
</feature>
<protein>
    <recommendedName>
        <fullName evidence="9 10">Transcription termination factor Rho</fullName>
        <ecNumber evidence="9 10">3.6.4.-</ecNumber>
    </recommendedName>
    <alternativeName>
        <fullName evidence="9">ATP-dependent helicase Rho</fullName>
    </alternativeName>
</protein>
<evidence type="ECO:0000256" key="9">
    <source>
        <dbReference type="HAMAP-Rule" id="MF_01884"/>
    </source>
</evidence>
<dbReference type="EC" id="3.6.4.-" evidence="9 10"/>
<keyword evidence="5 9" id="KW-0067">ATP-binding</keyword>
<dbReference type="GO" id="GO:0008186">
    <property type="term" value="F:ATP-dependent activity, acting on RNA"/>
    <property type="evidence" value="ECO:0007669"/>
    <property type="project" value="UniProtKB-UniRule"/>
</dbReference>
<dbReference type="AlphaFoldDB" id="G8TZ57"/>
<comment type="subunit">
    <text evidence="9">Homohexamer. The homohexamer assembles into an open ring structure.</text>
</comment>
<dbReference type="SMART" id="SM00959">
    <property type="entry name" value="Rho_N"/>
    <property type="match status" value="1"/>
</dbReference>
<dbReference type="GO" id="GO:0016787">
    <property type="term" value="F:hydrolase activity"/>
    <property type="evidence" value="ECO:0007669"/>
    <property type="project" value="UniProtKB-KW"/>
</dbReference>
<keyword evidence="7 9" id="KW-0805">Transcription regulation</keyword>
<dbReference type="InterPro" id="IPR004665">
    <property type="entry name" value="Term_rho"/>
</dbReference>
<keyword evidence="15" id="KW-1185">Reference proteome</keyword>
<evidence type="ECO:0000313" key="14">
    <source>
        <dbReference type="EMBL" id="AEW06327.1"/>
    </source>
</evidence>
<feature type="binding site" evidence="9">
    <location>
        <position position="486"/>
    </location>
    <ligand>
        <name>ATP</name>
        <dbReference type="ChEBI" id="CHEBI:30616"/>
    </ligand>
</feature>
<evidence type="ECO:0000256" key="4">
    <source>
        <dbReference type="ARBA" id="ARBA00022806"/>
    </source>
</evidence>
<feature type="compositionally biased region" description="Low complexity" evidence="12">
    <location>
        <begin position="200"/>
        <end position="222"/>
    </location>
</feature>
<dbReference type="Gene3D" id="1.10.720.10">
    <property type="match status" value="1"/>
</dbReference>
<dbReference type="CDD" id="cd01128">
    <property type="entry name" value="rho_factor_C"/>
    <property type="match status" value="1"/>
</dbReference>
<dbReference type="InterPro" id="IPR036269">
    <property type="entry name" value="Rho_N_sf"/>
</dbReference>
<reference evidence="15" key="1">
    <citation type="submission" date="2011-12" db="EMBL/GenBank/DDBJ databases">
        <title>The complete genome of chromosome of Sulfobacillus acidophilus DSM 10332.</title>
        <authorList>
            <person name="Lucas S."/>
            <person name="Han J."/>
            <person name="Lapidus A."/>
            <person name="Bruce D."/>
            <person name="Goodwin L."/>
            <person name="Pitluck S."/>
            <person name="Peters L."/>
            <person name="Kyrpides N."/>
            <person name="Mavromatis K."/>
            <person name="Ivanova N."/>
            <person name="Mikhailova N."/>
            <person name="Chertkov O."/>
            <person name="Saunders E."/>
            <person name="Detter J.C."/>
            <person name="Tapia R."/>
            <person name="Han C."/>
            <person name="Land M."/>
            <person name="Hauser L."/>
            <person name="Markowitz V."/>
            <person name="Cheng J.-F."/>
            <person name="Hugenholtz P."/>
            <person name="Woyke T."/>
            <person name="Wu D."/>
            <person name="Pukall R."/>
            <person name="Gehrich-Schroeter G."/>
            <person name="Schneider S."/>
            <person name="Klenk H.-P."/>
            <person name="Eisen J.A."/>
        </authorList>
    </citation>
    <scope>NUCLEOTIDE SEQUENCE [LARGE SCALE GENOMIC DNA]</scope>
    <source>
        <strain evidence="15">ATCC 700253 / DSM 10332 / NAL</strain>
    </source>
</reference>
<dbReference type="InterPro" id="IPR000194">
    <property type="entry name" value="ATPase_F1/V1/A1_a/bsu_nucl-bd"/>
</dbReference>
<evidence type="ECO:0000256" key="8">
    <source>
        <dbReference type="ARBA" id="ARBA00023163"/>
    </source>
</evidence>
<dbReference type="NCBIfam" id="NF006886">
    <property type="entry name" value="PRK09376.1"/>
    <property type="match status" value="1"/>
</dbReference>
<dbReference type="InterPro" id="IPR011129">
    <property type="entry name" value="CSD"/>
</dbReference>
<feature type="compositionally biased region" description="Basic and acidic residues" evidence="12">
    <location>
        <begin position="180"/>
        <end position="195"/>
    </location>
</feature>
<feature type="compositionally biased region" description="Low complexity" evidence="12">
    <location>
        <begin position="66"/>
        <end position="93"/>
    </location>
</feature>
<dbReference type="InterPro" id="IPR011113">
    <property type="entry name" value="Rho_RNA-bd"/>
</dbReference>
<evidence type="ECO:0000256" key="1">
    <source>
        <dbReference type="ARBA" id="ARBA00022472"/>
    </source>
</evidence>
<keyword evidence="8 9" id="KW-0804">Transcription</keyword>
<dbReference type="KEGG" id="sap:Sulac_2866"/>
<evidence type="ECO:0000259" key="13">
    <source>
        <dbReference type="PROSITE" id="PS51856"/>
    </source>
</evidence>
<dbReference type="GO" id="GO:0006353">
    <property type="term" value="P:DNA-templated transcription termination"/>
    <property type="evidence" value="ECO:0007669"/>
    <property type="project" value="UniProtKB-UniRule"/>
</dbReference>
<dbReference type="Gene3D" id="2.40.50.140">
    <property type="entry name" value="Nucleic acid-binding proteins"/>
    <property type="match status" value="1"/>
</dbReference>
<keyword evidence="1 9" id="KW-0806">Transcription termination</keyword>
<gene>
    <name evidence="9" type="primary">rho</name>
    <name evidence="14" type="ordered locus">Sulac_2866</name>
</gene>
<feature type="compositionally biased region" description="Low complexity" evidence="12">
    <location>
        <begin position="111"/>
        <end position="121"/>
    </location>
</feature>
<feature type="binding site" evidence="9">
    <location>
        <begin position="443"/>
        <end position="448"/>
    </location>
    <ligand>
        <name>ATP</name>
        <dbReference type="ChEBI" id="CHEBI:30616"/>
    </ligand>
</feature>
<dbReference type="Pfam" id="PF07498">
    <property type="entry name" value="Rho_N"/>
    <property type="match status" value="1"/>
</dbReference>
<evidence type="ECO:0000313" key="15">
    <source>
        <dbReference type="Proteomes" id="UP000005439"/>
    </source>
</evidence>
<dbReference type="GO" id="GO:0005524">
    <property type="term" value="F:ATP binding"/>
    <property type="evidence" value="ECO:0007669"/>
    <property type="project" value="UniProtKB-UniRule"/>
</dbReference>
<dbReference type="SMART" id="SM00357">
    <property type="entry name" value="CSP"/>
    <property type="match status" value="1"/>
</dbReference>
<dbReference type="GO" id="GO:0004386">
    <property type="term" value="F:helicase activity"/>
    <property type="evidence" value="ECO:0007669"/>
    <property type="project" value="UniProtKB-UniRule"/>
</dbReference>
<dbReference type="InterPro" id="IPR041703">
    <property type="entry name" value="Rho_factor_ATP-bd"/>
</dbReference>
<dbReference type="InterPro" id="IPR003593">
    <property type="entry name" value="AAA+_ATPase"/>
</dbReference>
<comment type="function">
    <text evidence="9">Facilitates transcription termination by a mechanism that involves Rho binding to the nascent RNA, activation of Rho's RNA-dependent ATPase activity, and release of the mRNA from the DNA template.</text>
</comment>
<accession>G8TZ57</accession>
<dbReference type="InterPro" id="IPR027417">
    <property type="entry name" value="P-loop_NTPase"/>
</dbReference>
<keyword evidence="6 9" id="KW-0694">RNA-binding</keyword>
<reference evidence="14 15" key="2">
    <citation type="journal article" date="2012" name="Stand. Genomic Sci.">
        <title>Complete genome sequence of the moderately thermophilic mineral-sulfide-oxidizing firmicute Sulfobacillus acidophilus type strain (NAL(T)).</title>
        <authorList>
            <person name="Anderson I."/>
            <person name="Chertkov O."/>
            <person name="Chen A."/>
            <person name="Saunders E."/>
            <person name="Lapidus A."/>
            <person name="Nolan M."/>
            <person name="Lucas S."/>
            <person name="Hammon N."/>
            <person name="Deshpande S."/>
            <person name="Cheng J.F."/>
            <person name="Han C."/>
            <person name="Tapia R."/>
            <person name="Goodwin L.A."/>
            <person name="Pitluck S."/>
            <person name="Liolios K."/>
            <person name="Pagani I."/>
            <person name="Ivanova N."/>
            <person name="Mikhailova N."/>
            <person name="Pati A."/>
            <person name="Palaniappan K."/>
            <person name="Land M."/>
            <person name="Pan C."/>
            <person name="Rohde M."/>
            <person name="Pukall R."/>
            <person name="Goker M."/>
            <person name="Detter J.C."/>
            <person name="Woyke T."/>
            <person name="Bristow J."/>
            <person name="Eisen J.A."/>
            <person name="Markowitz V."/>
            <person name="Hugenholtz P."/>
            <person name="Kyrpides N.C."/>
            <person name="Klenk H.P."/>
            <person name="Mavromatis K."/>
        </authorList>
    </citation>
    <scope>NUCLEOTIDE SEQUENCE [LARGE SCALE GENOMIC DNA]</scope>
    <source>
        <strain evidence="15">ATCC 700253 / DSM 10332 / NAL</strain>
    </source>
</reference>
<dbReference type="Pfam" id="PF07497">
    <property type="entry name" value="Rho_RNA_bind"/>
    <property type="match status" value="1"/>
</dbReference>
<feature type="region of interest" description="Disordered" evidence="12">
    <location>
        <begin position="1"/>
        <end position="158"/>
    </location>
</feature>
<comment type="caution">
    <text evidence="9">Lacks conserved residue(s) required for the propagation of feature annotation.</text>
</comment>